<sequence>MEIILFFMYRKLRSGYKKNVPQGCTLAQLCLCKGNVYVILKKDVYQQLRRADIAENRSVHALRKKE</sequence>
<proteinExistence type="predicted"/>
<gene>
    <name evidence="1" type="ORF">DWY96_08800</name>
</gene>
<name>A0A3R6C1G2_9FIRM</name>
<protein>
    <submittedName>
        <fullName evidence="1">Uncharacterized protein</fullName>
    </submittedName>
</protein>
<comment type="caution">
    <text evidence="1">The sequence shown here is derived from an EMBL/GenBank/DDBJ whole genome shotgun (WGS) entry which is preliminary data.</text>
</comment>
<reference evidence="1 2" key="1">
    <citation type="submission" date="2018-08" db="EMBL/GenBank/DDBJ databases">
        <title>A genome reference for cultivated species of the human gut microbiota.</title>
        <authorList>
            <person name="Zou Y."/>
            <person name="Xue W."/>
            <person name="Luo G."/>
        </authorList>
    </citation>
    <scope>NUCLEOTIDE SEQUENCE [LARGE SCALE GENOMIC DNA]</scope>
    <source>
        <strain evidence="1 2">AF28-15</strain>
    </source>
</reference>
<accession>A0A3R6C1G2</accession>
<evidence type="ECO:0000313" key="2">
    <source>
        <dbReference type="Proteomes" id="UP000283738"/>
    </source>
</evidence>
<dbReference type="AlphaFoldDB" id="A0A3R6C1G2"/>
<dbReference type="EMBL" id="QRTF01000016">
    <property type="protein sequence ID" value="RGQ49377.1"/>
    <property type="molecule type" value="Genomic_DNA"/>
</dbReference>
<dbReference type="Proteomes" id="UP000283738">
    <property type="component" value="Unassembled WGS sequence"/>
</dbReference>
<organism evidence="1 2">
    <name type="scientific">Roseburia inulinivorans</name>
    <dbReference type="NCBI Taxonomy" id="360807"/>
    <lineage>
        <taxon>Bacteria</taxon>
        <taxon>Bacillati</taxon>
        <taxon>Bacillota</taxon>
        <taxon>Clostridia</taxon>
        <taxon>Lachnospirales</taxon>
        <taxon>Lachnospiraceae</taxon>
        <taxon>Roseburia</taxon>
    </lineage>
</organism>
<evidence type="ECO:0000313" key="1">
    <source>
        <dbReference type="EMBL" id="RGQ49377.1"/>
    </source>
</evidence>